<evidence type="ECO:0000313" key="2">
    <source>
        <dbReference type="Proteomes" id="UP001151532"/>
    </source>
</evidence>
<proteinExistence type="predicted"/>
<dbReference type="AlphaFoldDB" id="A0A9Q0UA76"/>
<protein>
    <submittedName>
        <fullName evidence="1">Uncharacterized protein</fullName>
    </submittedName>
</protein>
<comment type="caution">
    <text evidence="1">The sequence shown here is derived from an EMBL/GenBank/DDBJ whole genome shotgun (WGS) entry which is preliminary data.</text>
</comment>
<evidence type="ECO:0000313" key="1">
    <source>
        <dbReference type="EMBL" id="KAJ6726173.1"/>
    </source>
</evidence>
<reference evidence="1" key="1">
    <citation type="submission" date="2022-11" db="EMBL/GenBank/DDBJ databases">
        <authorList>
            <person name="Hyden B.L."/>
            <person name="Feng K."/>
            <person name="Yates T."/>
            <person name="Jawdy S."/>
            <person name="Smart L.B."/>
            <person name="Muchero W."/>
        </authorList>
    </citation>
    <scope>NUCLEOTIDE SEQUENCE</scope>
    <source>
        <tissue evidence="1">Shoot tip</tissue>
    </source>
</reference>
<keyword evidence="2" id="KW-1185">Reference proteome</keyword>
<sequence>MIVAGLWTATSLLVSPVPLNSISLELKWSDKSSETGTGFS</sequence>
<reference evidence="1" key="2">
    <citation type="journal article" date="2023" name="Int. J. Mol. Sci.">
        <title>De Novo Assembly and Annotation of 11 Diverse Shrub Willow (Salix) Genomes Reveals Novel Gene Organization in Sex-Linked Regions.</title>
        <authorList>
            <person name="Hyden B."/>
            <person name="Feng K."/>
            <person name="Yates T.B."/>
            <person name="Jawdy S."/>
            <person name="Cereghino C."/>
            <person name="Smart L.B."/>
            <person name="Muchero W."/>
        </authorList>
    </citation>
    <scope>NUCLEOTIDE SEQUENCE</scope>
    <source>
        <tissue evidence="1">Shoot tip</tissue>
    </source>
</reference>
<name>A0A9Q0UA76_SALPP</name>
<accession>A0A9Q0UA76</accession>
<organism evidence="1 2">
    <name type="scientific">Salix purpurea</name>
    <name type="common">Purple osier willow</name>
    <dbReference type="NCBI Taxonomy" id="77065"/>
    <lineage>
        <taxon>Eukaryota</taxon>
        <taxon>Viridiplantae</taxon>
        <taxon>Streptophyta</taxon>
        <taxon>Embryophyta</taxon>
        <taxon>Tracheophyta</taxon>
        <taxon>Spermatophyta</taxon>
        <taxon>Magnoliopsida</taxon>
        <taxon>eudicotyledons</taxon>
        <taxon>Gunneridae</taxon>
        <taxon>Pentapetalae</taxon>
        <taxon>rosids</taxon>
        <taxon>fabids</taxon>
        <taxon>Malpighiales</taxon>
        <taxon>Salicaceae</taxon>
        <taxon>Saliceae</taxon>
        <taxon>Salix</taxon>
    </lineage>
</organism>
<gene>
    <name evidence="1" type="ORF">OIU79_004357</name>
</gene>
<dbReference type="Proteomes" id="UP001151532">
    <property type="component" value="Chromosome 8"/>
</dbReference>
<dbReference type="EMBL" id="JAPFFK010000013">
    <property type="protein sequence ID" value="KAJ6726173.1"/>
    <property type="molecule type" value="Genomic_DNA"/>
</dbReference>